<comment type="subcellular location">
    <subcellularLocation>
        <location evidence="6">Cytoplasm</location>
    </subcellularLocation>
</comment>
<dbReference type="GO" id="GO:0006515">
    <property type="term" value="P:protein quality control for misfolded or incompletely synthesized proteins"/>
    <property type="evidence" value="ECO:0007669"/>
    <property type="project" value="TreeGrafter"/>
</dbReference>
<dbReference type="PANTHER" id="PTHR10381:SF70">
    <property type="entry name" value="ATP-DEPENDENT CLP PROTEASE PROTEOLYTIC SUBUNIT"/>
    <property type="match status" value="1"/>
</dbReference>
<dbReference type="GO" id="GO:0051117">
    <property type="term" value="F:ATPase binding"/>
    <property type="evidence" value="ECO:0007669"/>
    <property type="project" value="TreeGrafter"/>
</dbReference>
<comment type="catalytic activity">
    <reaction evidence="6">
        <text>Hydrolysis of proteins to small peptides in the presence of ATP and magnesium. alpha-casein is the usual test substrate. In the absence of ATP, only oligopeptides shorter than five residues are hydrolyzed (such as succinyl-Leu-Tyr-|-NHMec, and Leu-Tyr-Leu-|-Tyr-Trp, in which cleavage of the -Tyr-|-Leu- and -Tyr-|-Trp bonds also occurs).</text>
        <dbReference type="EC" id="3.4.21.92"/>
    </reaction>
</comment>
<evidence type="ECO:0000313" key="8">
    <source>
        <dbReference type="EMBL" id="RUT03133.1"/>
    </source>
</evidence>
<gene>
    <name evidence="6 8" type="primary">clpP</name>
    <name evidence="8" type="ORF">DSM106972_054410</name>
</gene>
<comment type="caution">
    <text evidence="8">The sequence shown here is derived from an EMBL/GenBank/DDBJ whole genome shotgun (WGS) entry which is preliminary data.</text>
</comment>
<keyword evidence="2 6" id="KW-0963">Cytoplasm</keyword>
<dbReference type="CDD" id="cd07017">
    <property type="entry name" value="S14_ClpP_2"/>
    <property type="match status" value="1"/>
</dbReference>
<dbReference type="PRINTS" id="PR00127">
    <property type="entry name" value="CLPPROTEASEP"/>
</dbReference>
<proteinExistence type="inferred from homology"/>
<evidence type="ECO:0000313" key="9">
    <source>
        <dbReference type="Proteomes" id="UP000271624"/>
    </source>
</evidence>
<dbReference type="EMBL" id="RSCL01000014">
    <property type="protein sequence ID" value="RUT03133.1"/>
    <property type="molecule type" value="Genomic_DNA"/>
</dbReference>
<comment type="similarity">
    <text evidence="1 6 7">Belongs to the peptidase S14 family.</text>
</comment>
<evidence type="ECO:0000256" key="7">
    <source>
        <dbReference type="RuleBase" id="RU003567"/>
    </source>
</evidence>
<dbReference type="GO" id="GO:0009368">
    <property type="term" value="C:endopeptidase Clp complex"/>
    <property type="evidence" value="ECO:0007669"/>
    <property type="project" value="TreeGrafter"/>
</dbReference>
<dbReference type="SUPFAM" id="SSF52096">
    <property type="entry name" value="ClpP/crotonase"/>
    <property type="match status" value="1"/>
</dbReference>
<evidence type="ECO:0000256" key="3">
    <source>
        <dbReference type="ARBA" id="ARBA00022670"/>
    </source>
</evidence>
<keyword evidence="4 6" id="KW-0378">Hydrolase</keyword>
<reference evidence="8" key="2">
    <citation type="journal article" date="2019" name="Genome Biol. Evol.">
        <title>Day and night: Metabolic profiles and evolutionary relationships of six axenic non-marine cyanobacteria.</title>
        <authorList>
            <person name="Will S.E."/>
            <person name="Henke P."/>
            <person name="Boedeker C."/>
            <person name="Huang S."/>
            <person name="Brinkmann H."/>
            <person name="Rohde M."/>
            <person name="Jarek M."/>
            <person name="Friedl T."/>
            <person name="Seufert S."/>
            <person name="Schumacher M."/>
            <person name="Overmann J."/>
            <person name="Neumann-Schaal M."/>
            <person name="Petersen J."/>
        </authorList>
    </citation>
    <scope>NUCLEOTIDE SEQUENCE [LARGE SCALE GENOMIC DNA]</scope>
    <source>
        <strain evidence="8">PCC 7102</strain>
    </source>
</reference>
<dbReference type="AlphaFoldDB" id="A0A3S1AKI4"/>
<accession>A0A3S1AKI4</accession>
<organism evidence="8 9">
    <name type="scientific">Dulcicalothrix desertica PCC 7102</name>
    <dbReference type="NCBI Taxonomy" id="232991"/>
    <lineage>
        <taxon>Bacteria</taxon>
        <taxon>Bacillati</taxon>
        <taxon>Cyanobacteriota</taxon>
        <taxon>Cyanophyceae</taxon>
        <taxon>Nostocales</taxon>
        <taxon>Calotrichaceae</taxon>
        <taxon>Dulcicalothrix</taxon>
    </lineage>
</organism>
<evidence type="ECO:0000256" key="1">
    <source>
        <dbReference type="ARBA" id="ARBA00007039"/>
    </source>
</evidence>
<dbReference type="EC" id="3.4.21.92" evidence="6"/>
<evidence type="ECO:0000256" key="4">
    <source>
        <dbReference type="ARBA" id="ARBA00022801"/>
    </source>
</evidence>
<protein>
    <recommendedName>
        <fullName evidence="6 7">ATP-dependent Clp protease proteolytic subunit</fullName>
        <ecNumber evidence="6">3.4.21.92</ecNumber>
    </recommendedName>
    <alternativeName>
        <fullName evidence="6">Endopeptidase Clp</fullName>
    </alternativeName>
</protein>
<dbReference type="GO" id="GO:0004252">
    <property type="term" value="F:serine-type endopeptidase activity"/>
    <property type="evidence" value="ECO:0007669"/>
    <property type="project" value="UniProtKB-UniRule"/>
</dbReference>
<dbReference type="GO" id="GO:0005737">
    <property type="term" value="C:cytoplasm"/>
    <property type="evidence" value="ECO:0007669"/>
    <property type="project" value="UniProtKB-SubCell"/>
</dbReference>
<dbReference type="GO" id="GO:0004176">
    <property type="term" value="F:ATP-dependent peptidase activity"/>
    <property type="evidence" value="ECO:0007669"/>
    <property type="project" value="InterPro"/>
</dbReference>
<dbReference type="PANTHER" id="PTHR10381">
    <property type="entry name" value="ATP-DEPENDENT CLP PROTEASE PROTEOLYTIC SUBUNIT"/>
    <property type="match status" value="1"/>
</dbReference>
<comment type="subunit">
    <text evidence="6">Fourteen ClpP subunits assemble into 2 heptameric rings which stack back to back to give a disk-like structure with a central cavity, resembling the structure of eukaryotic proteasomes.</text>
</comment>
<dbReference type="HAMAP" id="MF_00444">
    <property type="entry name" value="ClpP"/>
    <property type="match status" value="1"/>
</dbReference>
<dbReference type="Proteomes" id="UP000271624">
    <property type="component" value="Unassembled WGS sequence"/>
</dbReference>
<dbReference type="Pfam" id="PF00574">
    <property type="entry name" value="CLP_protease"/>
    <property type="match status" value="1"/>
</dbReference>
<dbReference type="RefSeq" id="WP_127083726.1">
    <property type="nucleotide sequence ID" value="NZ_RSCL01000014.1"/>
</dbReference>
<dbReference type="InterPro" id="IPR023562">
    <property type="entry name" value="ClpP/TepA"/>
</dbReference>
<keyword evidence="3 6" id="KW-0645">Protease</keyword>
<keyword evidence="9" id="KW-1185">Reference proteome</keyword>
<dbReference type="InterPro" id="IPR029045">
    <property type="entry name" value="ClpP/crotonase-like_dom_sf"/>
</dbReference>
<keyword evidence="5 6" id="KW-0720">Serine protease</keyword>
<comment type="function">
    <text evidence="6">Cleaves peptides in various proteins in a process that requires ATP hydrolysis. Has a chymotrypsin-like activity. Plays a major role in the degradation of misfolded proteins.</text>
</comment>
<evidence type="ECO:0000256" key="6">
    <source>
        <dbReference type="HAMAP-Rule" id="MF_00444"/>
    </source>
</evidence>
<evidence type="ECO:0000256" key="5">
    <source>
        <dbReference type="ARBA" id="ARBA00022825"/>
    </source>
</evidence>
<name>A0A3S1AKI4_9CYAN</name>
<dbReference type="OrthoDB" id="510061at2"/>
<comment type="caution">
    <text evidence="6">Lacks conserved residue(s) required for the propagation of feature annotation.</text>
</comment>
<dbReference type="InterPro" id="IPR001907">
    <property type="entry name" value="ClpP"/>
</dbReference>
<sequence>MNNSSQLGFATVISTPQQFDIYSRLLVERIIFLRGELTEEVANLIIAQMLFIDAEDPDKDIALYINSNGGALTTALAVYDVITQLRSNISTVCIGNASATATLLLSSGTKGKRYALPNARISIRQAILSTEGKTSDIEIAAEEFIYLKESISNILAANTNQLVEKIKLDTEKDLVMSALEAKTYGLIDSIIQK</sequence>
<reference evidence="8" key="1">
    <citation type="submission" date="2018-12" db="EMBL/GenBank/DDBJ databases">
        <authorList>
            <person name="Will S."/>
            <person name="Neumann-Schaal M."/>
            <person name="Henke P."/>
        </authorList>
    </citation>
    <scope>NUCLEOTIDE SEQUENCE</scope>
    <source>
        <strain evidence="8">PCC 7102</strain>
    </source>
</reference>
<dbReference type="Gene3D" id="3.90.226.10">
    <property type="entry name" value="2-enoyl-CoA Hydratase, Chain A, domain 1"/>
    <property type="match status" value="1"/>
</dbReference>
<evidence type="ECO:0000256" key="2">
    <source>
        <dbReference type="ARBA" id="ARBA00022490"/>
    </source>
</evidence>